<dbReference type="VEuPathDB" id="FungiDB:CAGL0H07667g"/>
<dbReference type="SUPFAM" id="SSF56281">
    <property type="entry name" value="Metallo-hydrolase/oxidoreductase"/>
    <property type="match status" value="1"/>
</dbReference>
<dbReference type="Proteomes" id="UP000054886">
    <property type="component" value="Unassembled WGS sequence"/>
</dbReference>
<dbReference type="VEuPathDB" id="FungiDB:B1J91_H07667g"/>
<evidence type="ECO:0000256" key="3">
    <source>
        <dbReference type="ARBA" id="ARBA00025762"/>
    </source>
</evidence>
<dbReference type="PROSITE" id="PS00607">
    <property type="entry name" value="PDEASE_II"/>
    <property type="match status" value="1"/>
</dbReference>
<comment type="caution">
    <text evidence="5">The sequence shown here is derived from an EMBL/GenBank/DDBJ whole genome shotgun (WGS) entry which is preliminary data.</text>
</comment>
<comment type="similarity">
    <text evidence="3 4">Belongs to the cyclic nucleotide phosphodiesterase class-II family.</text>
</comment>
<dbReference type="VEuPathDB" id="FungiDB:GVI51_H07579"/>
<dbReference type="InterPro" id="IPR036866">
    <property type="entry name" value="RibonucZ/Hydroxyglut_hydro"/>
</dbReference>
<dbReference type="PANTHER" id="PTHR28283">
    <property type="entry name" value="3',5'-CYCLIC-NUCLEOTIDE PHOSPHODIESTERASE 1"/>
    <property type="match status" value="1"/>
</dbReference>
<proteinExistence type="inferred from homology"/>
<dbReference type="EMBL" id="LLZZ01000116">
    <property type="protein sequence ID" value="KTB04711.1"/>
    <property type="molecule type" value="Genomic_DNA"/>
</dbReference>
<dbReference type="GO" id="GO:0007189">
    <property type="term" value="P:adenylate cyclase-activating G protein-coupled receptor signaling pathway"/>
    <property type="evidence" value="ECO:0007669"/>
    <property type="project" value="EnsemblFungi"/>
</dbReference>
<dbReference type="Pfam" id="PF02112">
    <property type="entry name" value="PDEase_II"/>
    <property type="match status" value="1"/>
</dbReference>
<dbReference type="PANTHER" id="PTHR28283:SF1">
    <property type="entry name" value="3',5'-CYCLIC-NUCLEOTIDE PHOSPHODIESTERASE 1"/>
    <property type="match status" value="1"/>
</dbReference>
<sequence>MTFTFEVTILGGSGGPIENDCQSFLIRPYGSDVVDSICVDAGTGLGSLYNLVAQIGTSDEAKVNDYYNQNITTRKVFNDVNVAYTNGFSSSLKKVLSEKYQNLNHWETTILLYNGIRDYYITHPHLDHIAGLIINSPLAYEISFGTSKNVYGLTSTKEALTDHIFNDTIWPSLNKLKYPKINLNALKQCMTHDIANFPWTTTPFKVNHGCGACNGEPNHSTIYCIRHDRTSEAIVVCGDLENKASIDTLDSYLQTFTNWLTNNILAENFKGILIECSSQTVPDGTPLFGHLSPPHLISLLKLLLKKYNDIGQTISELNVIVTHVKYTCGNEDPRLTVLSELRNLAKFNNLHNLNFSYASQGTTYYL</sequence>
<dbReference type="Gene3D" id="3.60.15.10">
    <property type="entry name" value="Ribonuclease Z/Hydroxyacylglutathione hydrolase-like"/>
    <property type="match status" value="1"/>
</dbReference>
<reference evidence="5 6" key="1">
    <citation type="submission" date="2015-10" db="EMBL/GenBank/DDBJ databases">
        <title>Draft genomes sequences of Candida glabrata isolates 1A, 1B, 2A, 2B, 3A and 3B.</title>
        <authorList>
            <person name="Haavelsrud O.E."/>
            <person name="Gaustad P."/>
        </authorList>
    </citation>
    <scope>NUCLEOTIDE SEQUENCE [LARGE SCALE GENOMIC DNA]</scope>
    <source>
        <strain evidence="5">910700640</strain>
    </source>
</reference>
<evidence type="ECO:0000256" key="4">
    <source>
        <dbReference type="PIRNR" id="PIRNR000962"/>
    </source>
</evidence>
<evidence type="ECO:0000313" key="6">
    <source>
        <dbReference type="Proteomes" id="UP000054886"/>
    </source>
</evidence>
<evidence type="ECO:0000256" key="2">
    <source>
        <dbReference type="ARBA" id="ARBA00023149"/>
    </source>
</evidence>
<dbReference type="GO" id="GO:0006198">
    <property type="term" value="P:cAMP catabolic process"/>
    <property type="evidence" value="ECO:0007669"/>
    <property type="project" value="UniProtKB-UniRule"/>
</dbReference>
<name>A0A0W0CYP0_CANGB</name>
<gene>
    <name evidence="5" type="ORF">AO440_002224</name>
</gene>
<dbReference type="GO" id="GO:0004115">
    <property type="term" value="F:3',5'-cyclic-AMP phosphodiesterase activity"/>
    <property type="evidence" value="ECO:0007669"/>
    <property type="project" value="UniProtKB-UniRule"/>
</dbReference>
<dbReference type="CDD" id="cd07735">
    <property type="entry name" value="class_II_PDE_MBL-fold"/>
    <property type="match status" value="1"/>
</dbReference>
<evidence type="ECO:0000313" key="5">
    <source>
        <dbReference type="EMBL" id="KTB04711.1"/>
    </source>
</evidence>
<organism evidence="5 6">
    <name type="scientific">Candida glabrata</name>
    <name type="common">Yeast</name>
    <name type="synonym">Torulopsis glabrata</name>
    <dbReference type="NCBI Taxonomy" id="5478"/>
    <lineage>
        <taxon>Eukaryota</taxon>
        <taxon>Fungi</taxon>
        <taxon>Dikarya</taxon>
        <taxon>Ascomycota</taxon>
        <taxon>Saccharomycotina</taxon>
        <taxon>Saccharomycetes</taxon>
        <taxon>Saccharomycetales</taxon>
        <taxon>Saccharomycetaceae</taxon>
        <taxon>Nakaseomyces</taxon>
    </lineage>
</organism>
<keyword evidence="1 4" id="KW-0378">Hydrolase</keyword>
<dbReference type="AlphaFoldDB" id="A0A0W0CYP0"/>
<dbReference type="PRINTS" id="PR00388">
    <property type="entry name" value="PDIESTERASE2"/>
</dbReference>
<dbReference type="GO" id="GO:0047555">
    <property type="term" value="F:3',5'-cyclic-GMP phosphodiesterase activity"/>
    <property type="evidence" value="ECO:0007669"/>
    <property type="project" value="TreeGrafter"/>
</dbReference>
<dbReference type="GO" id="GO:1902660">
    <property type="term" value="P:negative regulation of glucose mediated signaling pathway"/>
    <property type="evidence" value="ECO:0007669"/>
    <property type="project" value="TreeGrafter"/>
</dbReference>
<dbReference type="InterPro" id="IPR000396">
    <property type="entry name" value="Pdiesterase2"/>
</dbReference>
<dbReference type="VEuPathDB" id="FungiDB:GWK60_H07645"/>
<accession>A0A0W0CYP0</accession>
<dbReference type="PIRSF" id="PIRSF000962">
    <property type="entry name" value="Cyc_nuc_PDEase"/>
    <property type="match status" value="1"/>
</dbReference>
<protein>
    <submittedName>
        <fullName evidence="5">3',5'-cyclic-nucleotide phosphodiesterase 1</fullName>
    </submittedName>
</protein>
<evidence type="ECO:0000256" key="1">
    <source>
        <dbReference type="ARBA" id="ARBA00022801"/>
    </source>
</evidence>
<dbReference type="InterPro" id="IPR024225">
    <property type="entry name" value="cAMP-PdiesteraseII_CS"/>
</dbReference>
<keyword evidence="2 4" id="KW-0114">cAMP</keyword>